<keyword evidence="1" id="KW-1133">Transmembrane helix</keyword>
<dbReference type="RefSeq" id="WP_377375558.1">
    <property type="nucleotide sequence ID" value="NZ_JBHSSW010000004.1"/>
</dbReference>
<dbReference type="Proteomes" id="UP001596303">
    <property type="component" value="Unassembled WGS sequence"/>
</dbReference>
<feature type="transmembrane region" description="Helical" evidence="1">
    <location>
        <begin position="143"/>
        <end position="160"/>
    </location>
</feature>
<proteinExistence type="predicted"/>
<dbReference type="Pfam" id="PF10028">
    <property type="entry name" value="DUF2270"/>
    <property type="match status" value="1"/>
</dbReference>
<feature type="transmembrane region" description="Helical" evidence="1">
    <location>
        <begin position="180"/>
        <end position="205"/>
    </location>
</feature>
<dbReference type="InterPro" id="IPR014470">
    <property type="entry name" value="UCP01500"/>
</dbReference>
<evidence type="ECO:0000313" key="3">
    <source>
        <dbReference type="Proteomes" id="UP001596303"/>
    </source>
</evidence>
<gene>
    <name evidence="2" type="ORF">ACFQDM_03525</name>
</gene>
<organism evidence="2 3">
    <name type="scientific">Ponticaulis profundi</name>
    <dbReference type="NCBI Taxonomy" id="2665222"/>
    <lineage>
        <taxon>Bacteria</taxon>
        <taxon>Pseudomonadati</taxon>
        <taxon>Pseudomonadota</taxon>
        <taxon>Alphaproteobacteria</taxon>
        <taxon>Hyphomonadales</taxon>
        <taxon>Hyphomonadaceae</taxon>
        <taxon>Ponticaulis</taxon>
    </lineage>
</organism>
<keyword evidence="3" id="KW-1185">Reference proteome</keyword>
<comment type="caution">
    <text evidence="2">The sequence shown here is derived from an EMBL/GenBank/DDBJ whole genome shotgun (WGS) entry which is preliminary data.</text>
</comment>
<evidence type="ECO:0000256" key="1">
    <source>
        <dbReference type="SAM" id="Phobius"/>
    </source>
</evidence>
<feature type="transmembrane region" description="Helical" evidence="1">
    <location>
        <begin position="60"/>
        <end position="78"/>
    </location>
</feature>
<dbReference type="PIRSF" id="PIRSF015000">
    <property type="entry name" value="UCP01500"/>
    <property type="match status" value="1"/>
</dbReference>
<protein>
    <submittedName>
        <fullName evidence="2">DUF2270 domain-containing protein</fullName>
    </submittedName>
</protein>
<keyword evidence="1" id="KW-0472">Membrane</keyword>
<sequence length="234" mass="26887">MSEHTSVSGSKEVGAIAHLYRAEAYRSTIWRQRLDMTTNWAVVTTGIALSLTFSSKEASALPLVLVGLLVAMFLHLEARRYRYFDVFRFRARILEIAFFVPILRGEGAEIKQDRGTPLSDDYVRPKFRISYLRAVGKRIRRNYGFIFAIQVLAYFGKIEIHPTDLKTYEQFLDRAAIGPIPGELALLCGLLFHMCWISIAIFTYFQERADKSETKDVLDWDEHQDDGIPPVQPY</sequence>
<keyword evidence="1" id="KW-0812">Transmembrane</keyword>
<dbReference type="EMBL" id="JBHSSW010000004">
    <property type="protein sequence ID" value="MFC6197129.1"/>
    <property type="molecule type" value="Genomic_DNA"/>
</dbReference>
<reference evidence="3" key="1">
    <citation type="journal article" date="2019" name="Int. J. Syst. Evol. Microbiol.">
        <title>The Global Catalogue of Microorganisms (GCM) 10K type strain sequencing project: providing services to taxonomists for standard genome sequencing and annotation.</title>
        <authorList>
            <consortium name="The Broad Institute Genomics Platform"/>
            <consortium name="The Broad Institute Genome Sequencing Center for Infectious Disease"/>
            <person name="Wu L."/>
            <person name="Ma J."/>
        </authorList>
    </citation>
    <scope>NUCLEOTIDE SEQUENCE [LARGE SCALE GENOMIC DNA]</scope>
    <source>
        <strain evidence="3">CGMCC-1.15741</strain>
    </source>
</reference>
<evidence type="ECO:0000313" key="2">
    <source>
        <dbReference type="EMBL" id="MFC6197129.1"/>
    </source>
</evidence>
<accession>A0ABW1S6K0</accession>
<name>A0ABW1S6K0_9PROT</name>